<keyword evidence="4 7" id="KW-0812">Transmembrane</keyword>
<evidence type="ECO:0000256" key="4">
    <source>
        <dbReference type="ARBA" id="ARBA00022692"/>
    </source>
</evidence>
<feature type="transmembrane region" description="Helical" evidence="7">
    <location>
        <begin position="260"/>
        <end position="281"/>
    </location>
</feature>
<keyword evidence="2" id="KW-0813">Transport</keyword>
<feature type="transmembrane region" description="Helical" evidence="7">
    <location>
        <begin position="86"/>
        <end position="108"/>
    </location>
</feature>
<feature type="transmembrane region" description="Helical" evidence="7">
    <location>
        <begin position="219"/>
        <end position="240"/>
    </location>
</feature>
<feature type="transmembrane region" description="Helical" evidence="7">
    <location>
        <begin position="293"/>
        <end position="311"/>
    </location>
</feature>
<dbReference type="PANTHER" id="PTHR23517">
    <property type="entry name" value="RESISTANCE PROTEIN MDTM, PUTATIVE-RELATED-RELATED"/>
    <property type="match status" value="1"/>
</dbReference>
<sequence length="422" mass="46290">MRFALIRKGIFSPYANLSREIYILFAARIVTCLGGFIQPLLTLILTQKLGFSAAETGSFSALLILTQAPAVILGGKLTDWVGRKTILVSCQIAGSFFYLVCALFPYKFLIVPCIMLAADLYTAAAPAYEAMTADLSTPENRQASYSLIYLGINIGLAVSPLFAGLLFQNYLRLMFFLDGATTLVSTLIIIFAIREPDWKERSKSSGQEQRRGNISAFQLLRLFPGLLFVILLTFAYTFTYSQWSFLLPLQFGDFYGKNGAVNYSMMTALNSLTVVLFTSVLTGLTKRRRPLRVIALSGVVFSVSFLMFALVRSMPLFLVAGAIFTFGEILESIHLRPYLANHTPPQYLGRINSFAMFVQGTGNAMGPLLAGVHPGAGGLSLYLDVSGGICLFGRGRYVCTGQKGEANRRMSAVENSAAERIR</sequence>
<organism evidence="9 10">
    <name type="scientific">Caproicibacter fermentans</name>
    <dbReference type="NCBI Taxonomy" id="2576756"/>
    <lineage>
        <taxon>Bacteria</taxon>
        <taxon>Bacillati</taxon>
        <taxon>Bacillota</taxon>
        <taxon>Clostridia</taxon>
        <taxon>Eubacteriales</taxon>
        <taxon>Acutalibacteraceae</taxon>
        <taxon>Caproicibacter</taxon>
    </lineage>
</organism>
<dbReference type="SUPFAM" id="SSF103473">
    <property type="entry name" value="MFS general substrate transporter"/>
    <property type="match status" value="1"/>
</dbReference>
<evidence type="ECO:0000313" key="9">
    <source>
        <dbReference type="EMBL" id="QNK40980.1"/>
    </source>
</evidence>
<feature type="transmembrane region" description="Helical" evidence="7">
    <location>
        <begin position="57"/>
        <end position="74"/>
    </location>
</feature>
<evidence type="ECO:0000256" key="3">
    <source>
        <dbReference type="ARBA" id="ARBA00022475"/>
    </source>
</evidence>
<comment type="subcellular location">
    <subcellularLocation>
        <location evidence="1">Cell membrane</location>
        <topology evidence="1">Multi-pass membrane protein</topology>
    </subcellularLocation>
</comment>
<dbReference type="GO" id="GO:0005886">
    <property type="term" value="C:plasma membrane"/>
    <property type="evidence" value="ECO:0007669"/>
    <property type="project" value="UniProtKB-SubCell"/>
</dbReference>
<dbReference type="InterPro" id="IPR020846">
    <property type="entry name" value="MFS_dom"/>
</dbReference>
<dbReference type="RefSeq" id="WP_187036324.1">
    <property type="nucleotide sequence ID" value="NZ_CP060286.1"/>
</dbReference>
<dbReference type="Pfam" id="PF07690">
    <property type="entry name" value="MFS_1"/>
    <property type="match status" value="1"/>
</dbReference>
<dbReference type="InterPro" id="IPR011701">
    <property type="entry name" value="MFS"/>
</dbReference>
<dbReference type="PROSITE" id="PS50850">
    <property type="entry name" value="MFS"/>
    <property type="match status" value="1"/>
</dbReference>
<keyword evidence="3" id="KW-1003">Cell membrane</keyword>
<dbReference type="EMBL" id="CP060286">
    <property type="protein sequence ID" value="QNK40980.1"/>
    <property type="molecule type" value="Genomic_DNA"/>
</dbReference>
<accession>A0A7G8TBI9</accession>
<dbReference type="Proteomes" id="UP000515909">
    <property type="component" value="Chromosome"/>
</dbReference>
<evidence type="ECO:0000256" key="6">
    <source>
        <dbReference type="ARBA" id="ARBA00023136"/>
    </source>
</evidence>
<dbReference type="InterPro" id="IPR050171">
    <property type="entry name" value="MFS_Transporters"/>
</dbReference>
<dbReference type="KEGG" id="cfem:HCR03_01245"/>
<name>A0A7G8TBI9_9FIRM</name>
<evidence type="ECO:0000313" key="10">
    <source>
        <dbReference type="Proteomes" id="UP000515909"/>
    </source>
</evidence>
<dbReference type="AlphaFoldDB" id="A0A7G8TBI9"/>
<dbReference type="InterPro" id="IPR036259">
    <property type="entry name" value="MFS_trans_sf"/>
</dbReference>
<dbReference type="GO" id="GO:0022857">
    <property type="term" value="F:transmembrane transporter activity"/>
    <property type="evidence" value="ECO:0007669"/>
    <property type="project" value="InterPro"/>
</dbReference>
<keyword evidence="5 7" id="KW-1133">Transmembrane helix</keyword>
<dbReference type="Gene3D" id="1.20.1250.20">
    <property type="entry name" value="MFS general substrate transporter like domains"/>
    <property type="match status" value="1"/>
</dbReference>
<feature type="transmembrane region" description="Helical" evidence="7">
    <location>
        <begin position="21"/>
        <end position="45"/>
    </location>
</feature>
<feature type="transmembrane region" description="Helical" evidence="7">
    <location>
        <begin position="147"/>
        <end position="167"/>
    </location>
</feature>
<keyword evidence="6 7" id="KW-0472">Membrane</keyword>
<reference evidence="9 10" key="1">
    <citation type="submission" date="2020-08" db="EMBL/GenBank/DDBJ databases">
        <title>The isolate Caproiciproducens sp. 7D4C2 produces n-caproate at mildly acidic conditions from hexoses: genome and rBOX comparison with related strains and chain-elongating bacteria.</title>
        <authorList>
            <person name="Esquivel-Elizondo S."/>
            <person name="Bagci C."/>
            <person name="Temovska M."/>
            <person name="Jeon B.S."/>
            <person name="Bessarab I."/>
            <person name="Williams R.B.H."/>
            <person name="Huson D.H."/>
            <person name="Angenent L.T."/>
        </authorList>
    </citation>
    <scope>NUCLEOTIDE SEQUENCE [LARGE SCALE GENOMIC DNA]</scope>
    <source>
        <strain evidence="9 10">7D4C2</strain>
    </source>
</reference>
<protein>
    <submittedName>
        <fullName evidence="9">MFS transporter</fullName>
    </submittedName>
</protein>
<evidence type="ECO:0000256" key="5">
    <source>
        <dbReference type="ARBA" id="ARBA00022989"/>
    </source>
</evidence>
<evidence type="ECO:0000259" key="8">
    <source>
        <dbReference type="PROSITE" id="PS50850"/>
    </source>
</evidence>
<evidence type="ECO:0000256" key="2">
    <source>
        <dbReference type="ARBA" id="ARBA00022448"/>
    </source>
</evidence>
<proteinExistence type="predicted"/>
<feature type="domain" description="Major facilitator superfamily (MFS) profile" evidence="8">
    <location>
        <begin position="20"/>
        <end position="422"/>
    </location>
</feature>
<evidence type="ECO:0000256" key="7">
    <source>
        <dbReference type="SAM" id="Phobius"/>
    </source>
</evidence>
<evidence type="ECO:0000256" key="1">
    <source>
        <dbReference type="ARBA" id="ARBA00004651"/>
    </source>
</evidence>
<gene>
    <name evidence="9" type="ORF">HCR03_01245</name>
</gene>
<dbReference type="PANTHER" id="PTHR23517:SF2">
    <property type="entry name" value="MULTIDRUG RESISTANCE PROTEIN MDTH"/>
    <property type="match status" value="1"/>
</dbReference>